<dbReference type="InterPro" id="IPR052020">
    <property type="entry name" value="Cyclic_di-GMP/3'3'-cGAMP_PDE"/>
</dbReference>
<evidence type="ECO:0000259" key="3">
    <source>
        <dbReference type="PROSITE" id="PS51832"/>
    </source>
</evidence>
<dbReference type="PANTHER" id="PTHR45228">
    <property type="entry name" value="CYCLIC DI-GMP PHOSPHODIESTERASE TM_0186-RELATED"/>
    <property type="match status" value="1"/>
</dbReference>
<accession>A0A809RJ22</accession>
<evidence type="ECO:0000313" key="5">
    <source>
        <dbReference type="Proteomes" id="UP000463939"/>
    </source>
</evidence>
<dbReference type="Proteomes" id="UP000463939">
    <property type="component" value="Chromosome"/>
</dbReference>
<reference evidence="5" key="1">
    <citation type="submission" date="2019-11" db="EMBL/GenBank/DDBJ databases">
        <title>Isolation and characterization of a novel species in the genus Sulfuriferula.</title>
        <authorList>
            <person name="Mochizuki J."/>
            <person name="Kojima H."/>
            <person name="Fukui M."/>
        </authorList>
    </citation>
    <scope>NUCLEOTIDE SEQUENCE [LARGE SCALE GENOMIC DNA]</scope>
    <source>
        <strain evidence="5">SGTM</strain>
    </source>
</reference>
<proteinExistence type="predicted"/>
<dbReference type="Pfam" id="PF13487">
    <property type="entry name" value="HD_5"/>
    <property type="match status" value="1"/>
</dbReference>
<dbReference type="PROSITE" id="PS50110">
    <property type="entry name" value="RESPONSE_REGULATORY"/>
    <property type="match status" value="1"/>
</dbReference>
<dbReference type="InterPro" id="IPR003607">
    <property type="entry name" value="HD/PDEase_dom"/>
</dbReference>
<dbReference type="InterPro" id="IPR001789">
    <property type="entry name" value="Sig_transdc_resp-reg_receiver"/>
</dbReference>
<dbReference type="EMBL" id="AP021881">
    <property type="protein sequence ID" value="BBP01919.1"/>
    <property type="molecule type" value="Genomic_DNA"/>
</dbReference>
<protein>
    <submittedName>
        <fullName evidence="4">Two-component system response regulator</fullName>
    </submittedName>
</protein>
<dbReference type="PANTHER" id="PTHR45228:SF5">
    <property type="entry name" value="CYCLIC DI-GMP PHOSPHODIESTERASE VC_1348-RELATED"/>
    <property type="match status" value="1"/>
</dbReference>
<keyword evidence="5" id="KW-1185">Reference proteome</keyword>
<feature type="modified residue" description="4-aspartylphosphate" evidence="1">
    <location>
        <position position="54"/>
    </location>
</feature>
<dbReference type="RefSeq" id="WP_162085632.1">
    <property type="nucleotide sequence ID" value="NZ_AP021881.1"/>
</dbReference>
<dbReference type="SMART" id="SM00471">
    <property type="entry name" value="HDc"/>
    <property type="match status" value="1"/>
</dbReference>
<dbReference type="Gene3D" id="1.10.3210.10">
    <property type="entry name" value="Hypothetical protein af1432"/>
    <property type="match status" value="1"/>
</dbReference>
<dbReference type="Pfam" id="PF00072">
    <property type="entry name" value="Response_reg"/>
    <property type="match status" value="1"/>
</dbReference>
<feature type="domain" description="Response regulatory" evidence="2">
    <location>
        <begin position="5"/>
        <end position="121"/>
    </location>
</feature>
<feature type="domain" description="HD-GYP" evidence="3">
    <location>
        <begin position="148"/>
        <end position="359"/>
    </location>
</feature>
<gene>
    <name evidence="4" type="ORF">SFSGTM_26270</name>
</gene>
<dbReference type="SUPFAM" id="SSF109604">
    <property type="entry name" value="HD-domain/PDEase-like"/>
    <property type="match status" value="1"/>
</dbReference>
<keyword evidence="1" id="KW-0597">Phosphoprotein</keyword>
<evidence type="ECO:0000256" key="1">
    <source>
        <dbReference type="PROSITE-ProRule" id="PRU00169"/>
    </source>
</evidence>
<dbReference type="KEGG" id="sniv:SFSGTM_26270"/>
<dbReference type="GO" id="GO:0000160">
    <property type="term" value="P:phosphorelay signal transduction system"/>
    <property type="evidence" value="ECO:0007669"/>
    <property type="project" value="InterPro"/>
</dbReference>
<evidence type="ECO:0000259" key="2">
    <source>
        <dbReference type="PROSITE" id="PS50110"/>
    </source>
</evidence>
<dbReference type="PROSITE" id="PS51832">
    <property type="entry name" value="HD_GYP"/>
    <property type="match status" value="1"/>
</dbReference>
<dbReference type="SMART" id="SM00448">
    <property type="entry name" value="REC"/>
    <property type="match status" value="1"/>
</dbReference>
<dbReference type="InterPro" id="IPR011006">
    <property type="entry name" value="CheY-like_superfamily"/>
</dbReference>
<dbReference type="AlphaFoldDB" id="A0A809RJ22"/>
<dbReference type="SUPFAM" id="SSF52172">
    <property type="entry name" value="CheY-like"/>
    <property type="match status" value="1"/>
</dbReference>
<dbReference type="Gene3D" id="3.40.50.2300">
    <property type="match status" value="1"/>
</dbReference>
<dbReference type="CDD" id="cd00077">
    <property type="entry name" value="HDc"/>
    <property type="match status" value="1"/>
</dbReference>
<name>A0A809RJ22_9PROT</name>
<evidence type="ECO:0000313" key="4">
    <source>
        <dbReference type="EMBL" id="BBP01919.1"/>
    </source>
</evidence>
<organism evidence="4 5">
    <name type="scientific">Sulfuriferula nivalis</name>
    <dbReference type="NCBI Taxonomy" id="2675298"/>
    <lineage>
        <taxon>Bacteria</taxon>
        <taxon>Pseudomonadati</taxon>
        <taxon>Pseudomonadota</taxon>
        <taxon>Betaproteobacteria</taxon>
        <taxon>Nitrosomonadales</taxon>
        <taxon>Sulfuricellaceae</taxon>
        <taxon>Sulfuriferula</taxon>
    </lineage>
</organism>
<sequence length="375" mass="41482">MTDATILIVDDQPTNLAVLAQLLQPTYQVRAANSGVRALQVAASVPKPDLILLDVMMPDMDGLTVLTQLKANPVTRDIPVIFVTAMNSSEDEEYGLEHGAADYITKPITPAVVQARVRTQLEAKQARDWLHNQNAFLEAEVARRLAENDSIQFVSIRALAHLAEIRDPETGNHLRRTQQYIEALALQLRSHPRFAATLTDRAIQLLTKSAPLHDIGKVGIPDHILLKPGKLTPDEWEIMKTHAKMGSDAIERAESDNEQPVDFLTLGKEIAHWHHEKWDGSGYPDGLSGDDIPISARLMALADVFDALISPRVYKLAMPAEQARDIIVTGRDKHFDPDIVDAFLVIFDQFVAIARHFSESAQTPSLDTITAGLNI</sequence>
<dbReference type="GO" id="GO:0008081">
    <property type="term" value="F:phosphoric diester hydrolase activity"/>
    <property type="evidence" value="ECO:0007669"/>
    <property type="project" value="UniProtKB-ARBA"/>
</dbReference>
<dbReference type="InterPro" id="IPR037522">
    <property type="entry name" value="HD_GYP_dom"/>
</dbReference>